<keyword evidence="5" id="KW-0106">Calcium</keyword>
<dbReference type="EMBL" id="BBZA01000091">
    <property type="protein sequence ID" value="GAP62929.1"/>
    <property type="molecule type" value="Genomic_DNA"/>
</dbReference>
<dbReference type="InterPro" id="IPR002692">
    <property type="entry name" value="S45"/>
</dbReference>
<protein>
    <submittedName>
        <fullName evidence="7">Penicillin amidase</fullName>
        <ecNumber evidence="7">3.5.1.11</ecNumber>
    </submittedName>
</protein>
<feature type="binding site" evidence="5">
    <location>
        <position position="365"/>
    </location>
    <ligand>
        <name>Ca(2+)</name>
        <dbReference type="ChEBI" id="CHEBI:29108"/>
    </ligand>
</feature>
<comment type="caution">
    <text evidence="7">The sequence shown here is derived from an EMBL/GenBank/DDBJ whole genome shotgun (WGS) entry which is preliminary data.</text>
</comment>
<evidence type="ECO:0000256" key="6">
    <source>
        <dbReference type="SAM" id="Phobius"/>
    </source>
</evidence>
<dbReference type="Gene3D" id="1.10.1400.10">
    <property type="match status" value="1"/>
</dbReference>
<dbReference type="GO" id="GO:0046872">
    <property type="term" value="F:metal ion binding"/>
    <property type="evidence" value="ECO:0007669"/>
    <property type="project" value="UniProtKB-KW"/>
</dbReference>
<dbReference type="PANTHER" id="PTHR34218:SF4">
    <property type="entry name" value="ACYL-HOMOSERINE LACTONE ACYLASE QUIP"/>
    <property type="match status" value="1"/>
</dbReference>
<dbReference type="GO" id="GO:0008953">
    <property type="term" value="F:penicillin amidase activity"/>
    <property type="evidence" value="ECO:0007669"/>
    <property type="project" value="UniProtKB-EC"/>
</dbReference>
<comment type="cofactor">
    <cofactor evidence="5">
        <name>Ca(2+)</name>
        <dbReference type="ChEBI" id="CHEBI:29108"/>
    </cofactor>
    <text evidence="5">Binds 1 Ca(2+) ion per dimer.</text>
</comment>
<evidence type="ECO:0000256" key="2">
    <source>
        <dbReference type="ARBA" id="ARBA00022801"/>
    </source>
</evidence>
<sequence>MYTTSRLRESRLLCILFSNSLVQRTMRATRNSSTHRREAMARRALRWFVGALLVLLMVVVVGGVWFIRRPWPQTEGTLTLEGLQAPVTVLRDAHGIPYIYAENEHDLFFAQGYVHAQDRLWQMDFQRRVGLGRLSEILGEATLETDMFLRTVGTNRAAQQDYENASDATKAILQAYADGVNAYIATHRGRYPLEYRILGVEPEPWSPVDTLAWAKMMQWDLTNSFRSELLYAQLLDALGSERAAELFPGYTPGALTILREEDLSLGTPDFEAVERALAKAGLLLDGVAQGWGSNNWVVAPSRSETGRPLLANDPHLAFGTPAIWYLMALHAPTYNSTGATLPGIPGVVIGHNERIAWGMTNLAADVMDLYIERLNPDNPNEYEVNGEYVPFEIVHEEIRVKGRAEPVVVDVKLSRHGPLVNDVLDLEQPVAMQWLATAQPNTLIDAMYPVNTAQNWDEFRAALQNWDAPMQNFVYADVDGNIGYYGAGKVPIRANGVGDTPVPGWTDEYEWVDFIPFDELPHTFNPARGYVATANHKPVPDSYPYYISTFWSTPNRARRIEEGLTAKERLSLDDMAAIQADIVSIPAQQIVPHLLAVQTDDIIAQRAQDALREWDYRLDADSAAAGIFEVAYWKLIEATVADDLPEALRDDYLAQTHRHYQFMEWLLQQPADNAWWDDQTTPEQETRDDIMARALAATVEWWGRQQGDLVHEWTWGRLHTTTFKHNVFGDISPLNRFFNVEAGPTPGDNQTPNANSFVFGNSFAVRGGPGYRELFDVGNWDASRVVITVGQSGHVFHPHYGDFAPMWLTMEYAPLPWTREAVEAAATQRLELRPQQ</sequence>
<evidence type="ECO:0000256" key="1">
    <source>
        <dbReference type="ARBA" id="ARBA00006586"/>
    </source>
</evidence>
<feature type="binding site" evidence="5">
    <location>
        <position position="368"/>
    </location>
    <ligand>
        <name>Ca(2+)</name>
        <dbReference type="ChEBI" id="CHEBI:29108"/>
    </ligand>
</feature>
<accession>A0A0M8K8Z4</accession>
<keyword evidence="6" id="KW-0472">Membrane</keyword>
<dbReference type="CDD" id="cd03747">
    <property type="entry name" value="Ntn_PGA_like"/>
    <property type="match status" value="1"/>
</dbReference>
<proteinExistence type="inferred from homology"/>
<gene>
    <name evidence="7" type="ORF">ARMA_1352</name>
</gene>
<keyword evidence="3" id="KW-0865">Zymogen</keyword>
<dbReference type="SUPFAM" id="SSF56235">
    <property type="entry name" value="N-terminal nucleophile aminohydrolases (Ntn hydrolases)"/>
    <property type="match status" value="1"/>
</dbReference>
<evidence type="ECO:0000313" key="8">
    <source>
        <dbReference type="Proteomes" id="UP000037784"/>
    </source>
</evidence>
<dbReference type="Pfam" id="PF01804">
    <property type="entry name" value="Penicil_amidase"/>
    <property type="match status" value="1"/>
</dbReference>
<evidence type="ECO:0000256" key="5">
    <source>
        <dbReference type="PIRSR" id="PIRSR001227-2"/>
    </source>
</evidence>
<dbReference type="InterPro" id="IPR029055">
    <property type="entry name" value="Ntn_hydrolases_N"/>
</dbReference>
<keyword evidence="5" id="KW-0479">Metal-binding</keyword>
<dbReference type="Gene3D" id="2.30.120.10">
    <property type="match status" value="1"/>
</dbReference>
<dbReference type="InterPro" id="IPR043147">
    <property type="entry name" value="Penicillin_amidase_A-knob"/>
</dbReference>
<organism evidence="7 8">
    <name type="scientific">Ardenticatena maritima</name>
    <dbReference type="NCBI Taxonomy" id="872965"/>
    <lineage>
        <taxon>Bacteria</taxon>
        <taxon>Bacillati</taxon>
        <taxon>Chloroflexota</taxon>
        <taxon>Ardenticatenia</taxon>
        <taxon>Ardenticatenales</taxon>
        <taxon>Ardenticatenaceae</taxon>
        <taxon>Ardenticatena</taxon>
    </lineage>
</organism>
<feature type="binding site" evidence="5">
    <location>
        <position position="228"/>
    </location>
    <ligand>
        <name>Ca(2+)</name>
        <dbReference type="ChEBI" id="CHEBI:29108"/>
    </ligand>
</feature>
<dbReference type="InterPro" id="IPR023343">
    <property type="entry name" value="Penicillin_amidase_dom1"/>
</dbReference>
<dbReference type="PANTHER" id="PTHR34218">
    <property type="entry name" value="PEPTIDASE S45 PENICILLIN AMIDASE"/>
    <property type="match status" value="1"/>
</dbReference>
<evidence type="ECO:0000256" key="4">
    <source>
        <dbReference type="PIRSR" id="PIRSR001227-1"/>
    </source>
</evidence>
<dbReference type="InterPro" id="IPR014395">
    <property type="entry name" value="Pen/GL7ACA/AHL_acylase"/>
</dbReference>
<dbReference type="STRING" id="872965.SE16_11455"/>
<keyword evidence="6" id="KW-0812">Transmembrane</keyword>
<dbReference type="InParanoid" id="A0A0M8K8Z4"/>
<dbReference type="Gene3D" id="3.60.20.10">
    <property type="entry name" value="Glutamine Phosphoribosylpyrophosphate, subunit 1, domain 1"/>
    <property type="match status" value="1"/>
</dbReference>
<keyword evidence="8" id="KW-1185">Reference proteome</keyword>
<comment type="similarity">
    <text evidence="1">Belongs to the peptidase S45 family.</text>
</comment>
<dbReference type="PIRSF" id="PIRSF001227">
    <property type="entry name" value="Pen_acylase"/>
    <property type="match status" value="1"/>
</dbReference>
<dbReference type="Gene3D" id="1.10.439.10">
    <property type="entry name" value="Penicillin Amidohydrolase, domain 1"/>
    <property type="match status" value="1"/>
</dbReference>
<dbReference type="GO" id="GO:0017000">
    <property type="term" value="P:antibiotic biosynthetic process"/>
    <property type="evidence" value="ECO:0007669"/>
    <property type="project" value="InterPro"/>
</dbReference>
<keyword evidence="2 7" id="KW-0378">Hydrolase</keyword>
<reference evidence="8" key="2">
    <citation type="submission" date="2015-08" db="EMBL/GenBank/DDBJ databases">
        <title>Draft Genome Sequence of a Heterotrophic Facultative Anaerobic Bacterium Ardenticatena maritima Strain 110S.</title>
        <authorList>
            <person name="Kawaichi S."/>
            <person name="Yoshida T."/>
            <person name="Sako Y."/>
            <person name="Nakamura R."/>
        </authorList>
    </citation>
    <scope>NUCLEOTIDE SEQUENCE [LARGE SCALE GENOMIC DNA]</scope>
    <source>
        <strain evidence="8">110S</strain>
    </source>
</reference>
<feature type="transmembrane region" description="Helical" evidence="6">
    <location>
        <begin position="45"/>
        <end position="67"/>
    </location>
</feature>
<dbReference type="EC" id="3.5.1.11" evidence="7"/>
<evidence type="ECO:0000313" key="7">
    <source>
        <dbReference type="EMBL" id="GAP62929.1"/>
    </source>
</evidence>
<reference evidence="7 8" key="1">
    <citation type="journal article" date="2015" name="Genome Announc.">
        <title>Draft Genome Sequence of a Heterotrophic Facultative Anaerobic Thermophilic Bacterium, Ardenticatena maritima Strain 110ST.</title>
        <authorList>
            <person name="Kawaichi S."/>
            <person name="Yoshida T."/>
            <person name="Sako Y."/>
            <person name="Nakamura R."/>
        </authorList>
    </citation>
    <scope>NUCLEOTIDE SEQUENCE [LARGE SCALE GENOMIC DNA]</scope>
    <source>
        <strain evidence="7 8">110S</strain>
    </source>
</reference>
<name>A0A0M8K8Z4_9CHLR</name>
<keyword evidence="6" id="KW-1133">Transmembrane helix</keyword>
<evidence type="ECO:0000256" key="3">
    <source>
        <dbReference type="ARBA" id="ARBA00023145"/>
    </source>
</evidence>
<dbReference type="Proteomes" id="UP000037784">
    <property type="component" value="Unassembled WGS sequence"/>
</dbReference>
<dbReference type="AlphaFoldDB" id="A0A0M8K8Z4"/>
<dbReference type="InterPro" id="IPR043146">
    <property type="entry name" value="Penicillin_amidase_N_B-knob"/>
</dbReference>
<feature type="active site" description="Nucleophile" evidence="4">
    <location>
        <position position="293"/>
    </location>
</feature>